<dbReference type="SUPFAM" id="SSF49562">
    <property type="entry name" value="C2 domain (Calcium/lipid-binding domain, CaLB)"/>
    <property type="match status" value="1"/>
</dbReference>
<dbReference type="PROSITE" id="PS50004">
    <property type="entry name" value="C2"/>
    <property type="match status" value="1"/>
</dbReference>
<dbReference type="InterPro" id="IPR035892">
    <property type="entry name" value="C2_domain_sf"/>
</dbReference>
<dbReference type="Gene3D" id="3.60.21.70">
    <property type="entry name" value="PhoD-like phosphatase"/>
    <property type="match status" value="1"/>
</dbReference>
<feature type="domain" description="C2" evidence="1">
    <location>
        <begin position="1112"/>
        <end position="1229"/>
    </location>
</feature>
<dbReference type="InterPro" id="IPR029052">
    <property type="entry name" value="Metallo-depent_PP-like"/>
</dbReference>
<dbReference type="CDD" id="cd07389">
    <property type="entry name" value="MPP_PhoD"/>
    <property type="match status" value="1"/>
</dbReference>
<sequence length="1311" mass="145864">MRLERSCWHLLGHAERVKAKLSSALAKVSWRAALHLLQDFVSHRVETDVVLCTTVLQRMAQGSAAEAALTLLSSLGSFAARPDQIACNTALSACAEAAKWQTALEVFTTFSALALLPDVISFTTAVRACSNAQHWQEALALLPERLPVADARLYSGVLSAWQRGGHWQRILDLFMEANDRRLLDHGLVGSAISACQEAAFWQRALWLLDFARPLAKQPKQQLVACSAALSACERRSRWAQALQLARRLAEEGLRPNVQSFSCGVSAWSSGFRWTEAVGHLRLARTQQLQTNIVTHTAASSSAEKVQRWSLALQLLVEAGHAGLRLNVLSCSAGCSACAEGAQWRRVGLLLQAMAVQGPRPNDFSRNAACRACQRGLAWPQAMHHLQESQPDLLTLLAASEACLEGGKASLARPVLARLRRARPADGNQEVTQMELLQSSGHWGAQEAQKLWRRLKPAQRSLVRGQMDPLTEQFSLGESFTKWVLRSAPAQVSARLAARRALAEASVPREPAATAMPSWLSAFFEASEGTCGRVQGHGGLGLDNVLVPVFATRQGPKQEDAIPWPAECAEECDFLSQRLFAHVDEDFDGLVALQRAREVLSEISEQLQSTLPEIASENVSPEVWSACMRSMCDISGERFQKVVREKLEEEPVNEPHILLGPVIGKVTESSARILLEASHDVPIRCVLKAESGAQAERRAELKRKRPQVIRFENLAKETHYELMIEGAVLLTTSSFRTLPAGGWRLAAGAQPCFAVASCNCIYETWKLRGADLWVDLKHRMEQGLQVDYFLHLGDNVYMDTDWHLIEKGKRTLQDHCKWGIARKMLEKVAKEKWHERTAEIEDHFQDVYRETWGHEPTRWVLAHVPNLMIYDDHEIRDDWGDRPEDKDHSSLDRFLGNIAYRITNSYQRVLHDDNVNPEYDFHMHAFGDVGILFVDVRGCKTFHHKPDKDSRLPMLGQRQWDSFEAALDGGILCGCKALLVMLPEPIGYVSRANTFLIGHTVCDDLLGQWSAEAHRAEVPRFLKQLKAWRDSSAEKQLLLVAGDVHEGGWTDLILQTKAREGGEQRLRQLTTSAICNKMTSAGEALAVSLTRGVLSSIDVTDTGTGWCSRHYDWTNYRNYALVDVVWGTEGKLKVRVLRAQQLMESKDVLPWSSAAVALTVGEQTFTTHAVCDDTSPVWNSNEFEFAVKPTDFFLEVKVCDCDSLTGSHLGKTRLPIHGHQASKRQASLGHNRGTIEVEAYFEPVPERQHSKAILSATLVSCSDGPVHVTKRRTTNDPVFSAGKKLANHVNEFAGFAGMLMRETCGSLCFSRK</sequence>
<organism evidence="2 3">
    <name type="scientific">Effrenium voratum</name>
    <dbReference type="NCBI Taxonomy" id="2562239"/>
    <lineage>
        <taxon>Eukaryota</taxon>
        <taxon>Sar</taxon>
        <taxon>Alveolata</taxon>
        <taxon>Dinophyceae</taxon>
        <taxon>Suessiales</taxon>
        <taxon>Symbiodiniaceae</taxon>
        <taxon>Effrenium</taxon>
    </lineage>
</organism>
<gene>
    <name evidence="2" type="ORF">EVOR1521_LOCUS3664</name>
</gene>
<dbReference type="CDD" id="cd00030">
    <property type="entry name" value="C2"/>
    <property type="match status" value="1"/>
</dbReference>
<dbReference type="Pfam" id="PF00168">
    <property type="entry name" value="C2"/>
    <property type="match status" value="1"/>
</dbReference>
<dbReference type="InterPro" id="IPR018946">
    <property type="entry name" value="PhoD-like_MPP"/>
</dbReference>
<dbReference type="Proteomes" id="UP001178507">
    <property type="component" value="Unassembled WGS sequence"/>
</dbReference>
<evidence type="ECO:0000259" key="1">
    <source>
        <dbReference type="PROSITE" id="PS50004"/>
    </source>
</evidence>
<dbReference type="PANTHER" id="PTHR37031">
    <property type="entry name" value="METALLOPHOSPHATASE BINDING DOMAIN PROTEIN"/>
    <property type="match status" value="1"/>
</dbReference>
<dbReference type="Gene3D" id="1.25.40.10">
    <property type="entry name" value="Tetratricopeptide repeat domain"/>
    <property type="match status" value="2"/>
</dbReference>
<comment type="caution">
    <text evidence="2">The sequence shown here is derived from an EMBL/GenBank/DDBJ whole genome shotgun (WGS) entry which is preliminary data.</text>
</comment>
<evidence type="ECO:0000313" key="2">
    <source>
        <dbReference type="EMBL" id="CAJ1373992.1"/>
    </source>
</evidence>
<dbReference type="SMART" id="SM00239">
    <property type="entry name" value="C2"/>
    <property type="match status" value="1"/>
</dbReference>
<dbReference type="InterPro" id="IPR011990">
    <property type="entry name" value="TPR-like_helical_dom_sf"/>
</dbReference>
<dbReference type="EMBL" id="CAUJNA010000225">
    <property type="protein sequence ID" value="CAJ1373992.1"/>
    <property type="molecule type" value="Genomic_DNA"/>
</dbReference>
<protein>
    <recommendedName>
        <fullName evidence="1">C2 domain-containing protein</fullName>
    </recommendedName>
</protein>
<name>A0AA36HRK4_9DINO</name>
<dbReference type="SUPFAM" id="SSF56300">
    <property type="entry name" value="Metallo-dependent phosphatases"/>
    <property type="match status" value="1"/>
</dbReference>
<proteinExistence type="predicted"/>
<dbReference type="InterPro" id="IPR038607">
    <property type="entry name" value="PhoD-like_sf"/>
</dbReference>
<keyword evidence="3" id="KW-1185">Reference proteome</keyword>
<dbReference type="InterPro" id="IPR000008">
    <property type="entry name" value="C2_dom"/>
</dbReference>
<evidence type="ECO:0000313" key="3">
    <source>
        <dbReference type="Proteomes" id="UP001178507"/>
    </source>
</evidence>
<reference evidence="2" key="1">
    <citation type="submission" date="2023-08" db="EMBL/GenBank/DDBJ databases">
        <authorList>
            <person name="Chen Y."/>
            <person name="Shah S."/>
            <person name="Dougan E. K."/>
            <person name="Thang M."/>
            <person name="Chan C."/>
        </authorList>
    </citation>
    <scope>NUCLEOTIDE SEQUENCE</scope>
</reference>
<accession>A0AA36HRK4</accession>
<dbReference type="Pfam" id="PF09423">
    <property type="entry name" value="PhoD"/>
    <property type="match status" value="1"/>
</dbReference>
<dbReference type="PANTHER" id="PTHR37031:SF2">
    <property type="entry name" value="PHOD-LIKE PHOSPHATASE METALLOPHOSPHATASE DOMAIN-CONTAINING PROTEIN"/>
    <property type="match status" value="1"/>
</dbReference>